<dbReference type="RefSeq" id="WP_144250014.1">
    <property type="nucleotide sequence ID" value="NZ_VLPK01000004.1"/>
</dbReference>
<gene>
    <name evidence="3" type="ORF">FO440_19710</name>
</gene>
<dbReference type="OrthoDB" id="947434at2"/>
<organism evidence="3 4">
    <name type="scientific">Mucilaginibacter corticis</name>
    <dbReference type="NCBI Taxonomy" id="2597670"/>
    <lineage>
        <taxon>Bacteria</taxon>
        <taxon>Pseudomonadati</taxon>
        <taxon>Bacteroidota</taxon>
        <taxon>Sphingobacteriia</taxon>
        <taxon>Sphingobacteriales</taxon>
        <taxon>Sphingobacteriaceae</taxon>
        <taxon>Mucilaginibacter</taxon>
    </lineage>
</organism>
<feature type="signal peptide" evidence="1">
    <location>
        <begin position="1"/>
        <end position="20"/>
    </location>
</feature>
<dbReference type="EMBL" id="VLPK01000004">
    <property type="protein sequence ID" value="TSJ38733.1"/>
    <property type="molecule type" value="Genomic_DNA"/>
</dbReference>
<dbReference type="Pfam" id="PF13568">
    <property type="entry name" value="OMP_b-brl_2"/>
    <property type="match status" value="1"/>
</dbReference>
<sequence>MKKNFFLAILCLLIAGSVSAQRRYYHSPRSGYNYNNNDNSDFYTPSVGFEIGANVSNMVSSNSDYNTGSLAGLNIGLTFDLPIIYPVSFAPEVLFSQKGYTATTTDGNFTQRTNYIDVPLLFKFKAAPAFNIYIGPQLSYLVSTTNTYDNGFETTSEQYYESNNGHKSYLDGVLGISFDLSRNVDLHARYTIDLQKTDYQGNTYVPNYQNQVWQFGIGFKFK</sequence>
<protein>
    <submittedName>
        <fullName evidence="3">PorT family protein</fullName>
    </submittedName>
</protein>
<reference evidence="3 4" key="1">
    <citation type="submission" date="2019-07" db="EMBL/GenBank/DDBJ databases">
        <authorList>
            <person name="Huq M.A."/>
        </authorList>
    </citation>
    <scope>NUCLEOTIDE SEQUENCE [LARGE SCALE GENOMIC DNA]</scope>
    <source>
        <strain evidence="3 4">MAH-19</strain>
    </source>
</reference>
<evidence type="ECO:0000259" key="2">
    <source>
        <dbReference type="Pfam" id="PF13568"/>
    </source>
</evidence>
<dbReference type="Proteomes" id="UP000318733">
    <property type="component" value="Unassembled WGS sequence"/>
</dbReference>
<dbReference type="AlphaFoldDB" id="A0A556MFR2"/>
<evidence type="ECO:0000313" key="4">
    <source>
        <dbReference type="Proteomes" id="UP000318733"/>
    </source>
</evidence>
<dbReference type="InterPro" id="IPR025665">
    <property type="entry name" value="Beta-barrel_OMP_2"/>
</dbReference>
<comment type="caution">
    <text evidence="3">The sequence shown here is derived from an EMBL/GenBank/DDBJ whole genome shotgun (WGS) entry which is preliminary data.</text>
</comment>
<name>A0A556MFR2_9SPHI</name>
<accession>A0A556MFR2</accession>
<keyword evidence="1" id="KW-0732">Signal</keyword>
<proteinExistence type="predicted"/>
<evidence type="ECO:0000313" key="3">
    <source>
        <dbReference type="EMBL" id="TSJ38733.1"/>
    </source>
</evidence>
<keyword evidence="4" id="KW-1185">Reference proteome</keyword>
<feature type="chain" id="PRO_5022184486" evidence="1">
    <location>
        <begin position="21"/>
        <end position="222"/>
    </location>
</feature>
<evidence type="ECO:0000256" key="1">
    <source>
        <dbReference type="SAM" id="SignalP"/>
    </source>
</evidence>
<feature type="domain" description="Outer membrane protein beta-barrel" evidence="2">
    <location>
        <begin position="46"/>
        <end position="195"/>
    </location>
</feature>